<dbReference type="Pfam" id="PF09696">
    <property type="entry name" value="Ctf8"/>
    <property type="match status" value="1"/>
</dbReference>
<dbReference type="PANTHER" id="PTHR28605:SF1">
    <property type="entry name" value="CHROMOSOME TRANSMISSION FIDELITY FACTOR 8"/>
    <property type="match status" value="1"/>
</dbReference>
<dbReference type="Proteomes" id="UP000037035">
    <property type="component" value="Unassembled WGS sequence"/>
</dbReference>
<dbReference type="GO" id="GO:0006260">
    <property type="term" value="P:DNA replication"/>
    <property type="evidence" value="ECO:0007669"/>
    <property type="project" value="UniProtKB-KW"/>
</dbReference>
<evidence type="ECO:0000256" key="6">
    <source>
        <dbReference type="ARBA" id="ARBA00038447"/>
    </source>
</evidence>
<dbReference type="PANTHER" id="PTHR28605">
    <property type="entry name" value="CTF8, CHROMOSOME TRANSMISSION FIDELITY FACTOR 8 HOMOLOG (S. CEREVISIAE)"/>
    <property type="match status" value="1"/>
</dbReference>
<protein>
    <recommendedName>
        <fullName evidence="9">Chromosome transmission fidelity protein 8</fullName>
    </recommendedName>
</protein>
<dbReference type="VEuPathDB" id="FungiDB:VP01_2605g2"/>
<dbReference type="GO" id="GO:0031390">
    <property type="term" value="C:Ctf18 RFC-like complex"/>
    <property type="evidence" value="ECO:0007669"/>
    <property type="project" value="InterPro"/>
</dbReference>
<dbReference type="GO" id="GO:0003677">
    <property type="term" value="F:DNA binding"/>
    <property type="evidence" value="ECO:0007669"/>
    <property type="project" value="UniProtKB-KW"/>
</dbReference>
<dbReference type="OrthoDB" id="121932at2759"/>
<dbReference type="STRING" id="27349.A0A0L6V578"/>
<keyword evidence="4" id="KW-0539">Nucleus</keyword>
<evidence type="ECO:0000256" key="4">
    <source>
        <dbReference type="ARBA" id="ARBA00023242"/>
    </source>
</evidence>
<dbReference type="EMBL" id="LAVV01007508">
    <property type="protein sequence ID" value="KNZ55707.1"/>
    <property type="molecule type" value="Genomic_DNA"/>
</dbReference>
<dbReference type="InterPro" id="IPR018607">
    <property type="entry name" value="Ctf8"/>
</dbReference>
<evidence type="ECO:0000256" key="5">
    <source>
        <dbReference type="ARBA" id="ARBA00023306"/>
    </source>
</evidence>
<keyword evidence="8" id="KW-1185">Reference proteome</keyword>
<dbReference type="AlphaFoldDB" id="A0A0L6V578"/>
<comment type="caution">
    <text evidence="7">The sequence shown here is derived from an EMBL/GenBank/DDBJ whole genome shotgun (WGS) entry which is preliminary data.</text>
</comment>
<keyword evidence="2" id="KW-0235">DNA replication</keyword>
<evidence type="ECO:0000256" key="1">
    <source>
        <dbReference type="ARBA" id="ARBA00004123"/>
    </source>
</evidence>
<proteinExistence type="inferred from homology"/>
<evidence type="ECO:0008006" key="9">
    <source>
        <dbReference type="Google" id="ProtNLM"/>
    </source>
</evidence>
<evidence type="ECO:0000313" key="7">
    <source>
        <dbReference type="EMBL" id="KNZ55707.1"/>
    </source>
</evidence>
<keyword evidence="3" id="KW-0238">DNA-binding</keyword>
<keyword evidence="5" id="KW-0131">Cell cycle</keyword>
<evidence type="ECO:0000313" key="8">
    <source>
        <dbReference type="Proteomes" id="UP000037035"/>
    </source>
</evidence>
<name>A0A0L6V578_9BASI</name>
<reference evidence="7 8" key="1">
    <citation type="submission" date="2015-08" db="EMBL/GenBank/DDBJ databases">
        <title>Next Generation Sequencing and Analysis of the Genome of Puccinia sorghi L Schw, the Causal Agent of Maize Common Rust.</title>
        <authorList>
            <person name="Rochi L."/>
            <person name="Burguener G."/>
            <person name="Darino M."/>
            <person name="Turjanski A."/>
            <person name="Kreff E."/>
            <person name="Dieguez M.J."/>
            <person name="Sacco F."/>
        </authorList>
    </citation>
    <scope>NUCLEOTIDE SEQUENCE [LARGE SCALE GENOMIC DNA]</scope>
    <source>
        <strain evidence="7 8">RO10H11247</strain>
    </source>
</reference>
<sequence>MKIPVTVTRKQHSTTVSVVKSPKGLVRSETIIVELQGALEASSKDDETDNPHAALEGAEIGLIDMANVVSSLPIPLKDEKPILRIGNHELEGKCIKLAKPLVVLRRQELSEKKYPGIDDSEAHVARTNATSHRFDIVDIIERKLLFSKRPQPIVAI</sequence>
<organism evidence="7 8">
    <name type="scientific">Puccinia sorghi</name>
    <dbReference type="NCBI Taxonomy" id="27349"/>
    <lineage>
        <taxon>Eukaryota</taxon>
        <taxon>Fungi</taxon>
        <taxon>Dikarya</taxon>
        <taxon>Basidiomycota</taxon>
        <taxon>Pucciniomycotina</taxon>
        <taxon>Pucciniomycetes</taxon>
        <taxon>Pucciniales</taxon>
        <taxon>Pucciniaceae</taxon>
        <taxon>Puccinia</taxon>
    </lineage>
</organism>
<comment type="similarity">
    <text evidence="6">Belongs to the CTF8 family.</text>
</comment>
<accession>A0A0L6V578</accession>
<comment type="subcellular location">
    <subcellularLocation>
        <location evidence="1">Nucleus</location>
    </subcellularLocation>
</comment>
<gene>
    <name evidence="7" type="ORF">VP01_2605g2</name>
</gene>
<dbReference type="GO" id="GO:0007064">
    <property type="term" value="P:mitotic sister chromatid cohesion"/>
    <property type="evidence" value="ECO:0007669"/>
    <property type="project" value="InterPro"/>
</dbReference>
<evidence type="ECO:0000256" key="2">
    <source>
        <dbReference type="ARBA" id="ARBA00022705"/>
    </source>
</evidence>
<evidence type="ECO:0000256" key="3">
    <source>
        <dbReference type="ARBA" id="ARBA00023125"/>
    </source>
</evidence>